<name>A0ABR3SJH2_9PEZI</name>
<organism evidence="2 3">
    <name type="scientific">Neofusicoccum ribis</name>
    <dbReference type="NCBI Taxonomy" id="45134"/>
    <lineage>
        <taxon>Eukaryota</taxon>
        <taxon>Fungi</taxon>
        <taxon>Dikarya</taxon>
        <taxon>Ascomycota</taxon>
        <taxon>Pezizomycotina</taxon>
        <taxon>Dothideomycetes</taxon>
        <taxon>Dothideomycetes incertae sedis</taxon>
        <taxon>Botryosphaeriales</taxon>
        <taxon>Botryosphaeriaceae</taxon>
        <taxon>Neofusicoccum</taxon>
    </lineage>
</organism>
<evidence type="ECO:0000313" key="3">
    <source>
        <dbReference type="Proteomes" id="UP001521116"/>
    </source>
</evidence>
<accession>A0ABR3SJH2</accession>
<comment type="caution">
    <text evidence="2">The sequence shown here is derived from an EMBL/GenBank/DDBJ whole genome shotgun (WGS) entry which is preliminary data.</text>
</comment>
<evidence type="ECO:0000256" key="1">
    <source>
        <dbReference type="SAM" id="MobiDB-lite"/>
    </source>
</evidence>
<keyword evidence="3" id="KW-1185">Reference proteome</keyword>
<reference evidence="2 3" key="1">
    <citation type="submission" date="2024-02" db="EMBL/GenBank/DDBJ databases">
        <title>De novo assembly and annotation of 12 fungi associated with fruit tree decline syndrome in Ontario, Canada.</title>
        <authorList>
            <person name="Sulman M."/>
            <person name="Ellouze W."/>
            <person name="Ilyukhin E."/>
        </authorList>
    </citation>
    <scope>NUCLEOTIDE SEQUENCE [LARGE SCALE GENOMIC DNA]</scope>
    <source>
        <strain evidence="2 3">M1-105</strain>
    </source>
</reference>
<evidence type="ECO:0000313" key="2">
    <source>
        <dbReference type="EMBL" id="KAL1621974.1"/>
    </source>
</evidence>
<protein>
    <submittedName>
        <fullName evidence="2">Uncharacterized protein</fullName>
    </submittedName>
</protein>
<dbReference type="Proteomes" id="UP001521116">
    <property type="component" value="Unassembled WGS sequence"/>
</dbReference>
<proteinExistence type="predicted"/>
<sequence length="277" mass="30172">MGRFSSLFRRHRNDDDKDSKKPKAQDKGKGRALSEDEGRALIEDEGEGKAPTQDEGEGKAPAQPPDREQPISTSHPKARSHPTTSSHPKARSPPTAPSQPALHPATAALLSHFNETHAAVHEQRQRLAALRQLRDDAFAQRVHIIKTLLAPPYRPPPHAYRAEYLSLVRQVRALYAAASAAECALAHKLPAAVVQLEAYLDAAHGAWNPERYGVDRWGAMRTTFVWEMAEGGLGPAAVPRLAAETHSCGPEYEVLALSAEVDYDVVRDTMRGAGLAG</sequence>
<feature type="compositionally biased region" description="Polar residues" evidence="1">
    <location>
        <begin position="70"/>
        <end position="87"/>
    </location>
</feature>
<feature type="compositionally biased region" description="Basic and acidic residues" evidence="1">
    <location>
        <begin position="12"/>
        <end position="42"/>
    </location>
</feature>
<gene>
    <name evidence="2" type="ORF">SLS56_008985</name>
</gene>
<feature type="region of interest" description="Disordered" evidence="1">
    <location>
        <begin position="1"/>
        <end position="101"/>
    </location>
</feature>
<dbReference type="EMBL" id="JAJVDC020000143">
    <property type="protein sequence ID" value="KAL1621974.1"/>
    <property type="molecule type" value="Genomic_DNA"/>
</dbReference>